<dbReference type="Proteomes" id="UP001225596">
    <property type="component" value="Unassembled WGS sequence"/>
</dbReference>
<comment type="caution">
    <text evidence="3">The sequence shown here is derived from an EMBL/GenBank/DDBJ whole genome shotgun (WGS) entry which is preliminary data.</text>
</comment>
<keyword evidence="4" id="KW-1185">Reference proteome</keyword>
<evidence type="ECO:0000313" key="3">
    <source>
        <dbReference type="EMBL" id="MDQ9172176.1"/>
    </source>
</evidence>
<sequence>MKTIHLRIIIAAVSLAAGFQSAAMADDKSLGDGDTNWREHFRSTKSSAEVKAQVLQAREQGQLDSFNDGTYPGKSTLRSTRSRDEVQREAIAANRSGQALADDNYMGYQ</sequence>
<gene>
    <name evidence="3" type="ORF">Q8A64_17330</name>
</gene>
<evidence type="ECO:0000256" key="2">
    <source>
        <dbReference type="SAM" id="SignalP"/>
    </source>
</evidence>
<accession>A0ABU1BVZ5</accession>
<dbReference type="InterPro" id="IPR025421">
    <property type="entry name" value="DUF4148"/>
</dbReference>
<keyword evidence="2" id="KW-0732">Signal</keyword>
<name>A0ABU1BVZ5_9BURK</name>
<dbReference type="RefSeq" id="WP_338438185.1">
    <property type="nucleotide sequence ID" value="NZ_JAUYVH010000017.1"/>
</dbReference>
<feature type="chain" id="PRO_5046352977" evidence="2">
    <location>
        <begin position="26"/>
        <end position="109"/>
    </location>
</feature>
<feature type="signal peptide" evidence="2">
    <location>
        <begin position="1"/>
        <end position="25"/>
    </location>
</feature>
<organism evidence="3 4">
    <name type="scientific">Keguizhuia sedimenti</name>
    <dbReference type="NCBI Taxonomy" id="3064264"/>
    <lineage>
        <taxon>Bacteria</taxon>
        <taxon>Pseudomonadati</taxon>
        <taxon>Pseudomonadota</taxon>
        <taxon>Betaproteobacteria</taxon>
        <taxon>Burkholderiales</taxon>
        <taxon>Oxalobacteraceae</taxon>
        <taxon>Keguizhuia</taxon>
    </lineage>
</organism>
<proteinExistence type="predicted"/>
<feature type="region of interest" description="Disordered" evidence="1">
    <location>
        <begin position="63"/>
        <end position="85"/>
    </location>
</feature>
<evidence type="ECO:0000256" key="1">
    <source>
        <dbReference type="SAM" id="MobiDB-lite"/>
    </source>
</evidence>
<evidence type="ECO:0000313" key="4">
    <source>
        <dbReference type="Proteomes" id="UP001225596"/>
    </source>
</evidence>
<dbReference type="Pfam" id="PF13663">
    <property type="entry name" value="DUF4148"/>
    <property type="match status" value="1"/>
</dbReference>
<protein>
    <submittedName>
        <fullName evidence="3">DUF4148 domain-containing protein</fullName>
    </submittedName>
</protein>
<reference evidence="3 4" key="1">
    <citation type="submission" date="2023-08" db="EMBL/GenBank/DDBJ databases">
        <title>Oxalobacteraceae gen .nov., isolated from river sludge outside the plant.</title>
        <authorList>
            <person name="Zhao S.Y."/>
        </authorList>
    </citation>
    <scope>NUCLEOTIDE SEQUENCE [LARGE SCALE GENOMIC DNA]</scope>
    <source>
        <strain evidence="3 4">R-40</strain>
    </source>
</reference>
<dbReference type="EMBL" id="JAUYVH010000017">
    <property type="protein sequence ID" value="MDQ9172176.1"/>
    <property type="molecule type" value="Genomic_DNA"/>
</dbReference>